<reference evidence="2 3" key="1">
    <citation type="journal article" date="2019" name="Sci. Rep.">
        <title>Orb-weaving spider Araneus ventricosus genome elucidates the spidroin gene catalogue.</title>
        <authorList>
            <person name="Kono N."/>
            <person name="Nakamura H."/>
            <person name="Ohtoshi R."/>
            <person name="Moran D.A.P."/>
            <person name="Shinohara A."/>
            <person name="Yoshida Y."/>
            <person name="Fujiwara M."/>
            <person name="Mori M."/>
            <person name="Tomita M."/>
            <person name="Arakawa K."/>
        </authorList>
    </citation>
    <scope>NUCLEOTIDE SEQUENCE [LARGE SCALE GENOMIC DNA]</scope>
</reference>
<evidence type="ECO:0000313" key="3">
    <source>
        <dbReference type="Proteomes" id="UP000499080"/>
    </source>
</evidence>
<proteinExistence type="predicted"/>
<feature type="region of interest" description="Disordered" evidence="1">
    <location>
        <begin position="1"/>
        <end position="25"/>
    </location>
</feature>
<sequence length="116" mass="13031">MHPLGKREPTYPTASYPRTRGALLRRGDIADRTSVEKELASDAAQLQRTQHHPMEFSNTSWSIIHQTLKQLRTGKHCKPSSTQFQSKLEAASVQGQAIQKPFKIASMPQKEDLTSC</sequence>
<protein>
    <submittedName>
        <fullName evidence="2">Uncharacterized protein</fullName>
    </submittedName>
</protein>
<dbReference type="Proteomes" id="UP000499080">
    <property type="component" value="Unassembled WGS sequence"/>
</dbReference>
<keyword evidence="3" id="KW-1185">Reference proteome</keyword>
<gene>
    <name evidence="2" type="ORF">AVEN_269612_1</name>
</gene>
<evidence type="ECO:0000256" key="1">
    <source>
        <dbReference type="SAM" id="MobiDB-lite"/>
    </source>
</evidence>
<dbReference type="EMBL" id="BGPR01000175">
    <property type="protein sequence ID" value="GBM02024.1"/>
    <property type="molecule type" value="Genomic_DNA"/>
</dbReference>
<dbReference type="AlphaFoldDB" id="A0A4Y2CDH3"/>
<accession>A0A4Y2CDH3</accession>
<organism evidence="2 3">
    <name type="scientific">Araneus ventricosus</name>
    <name type="common">Orbweaver spider</name>
    <name type="synonym">Epeira ventricosa</name>
    <dbReference type="NCBI Taxonomy" id="182803"/>
    <lineage>
        <taxon>Eukaryota</taxon>
        <taxon>Metazoa</taxon>
        <taxon>Ecdysozoa</taxon>
        <taxon>Arthropoda</taxon>
        <taxon>Chelicerata</taxon>
        <taxon>Arachnida</taxon>
        <taxon>Araneae</taxon>
        <taxon>Araneomorphae</taxon>
        <taxon>Entelegynae</taxon>
        <taxon>Araneoidea</taxon>
        <taxon>Araneidae</taxon>
        <taxon>Araneus</taxon>
    </lineage>
</organism>
<comment type="caution">
    <text evidence="2">The sequence shown here is derived from an EMBL/GenBank/DDBJ whole genome shotgun (WGS) entry which is preliminary data.</text>
</comment>
<name>A0A4Y2CDH3_ARAVE</name>
<evidence type="ECO:0000313" key="2">
    <source>
        <dbReference type="EMBL" id="GBM02024.1"/>
    </source>
</evidence>